<sequence>MGNATGSQILEIVPDGDVILVVGPNKTKLRVKSMFLMAASKPFSAMLGPNWKEGHDMRCHDGPFELSLPEDDATAMDIICSVIHLQNDRIPQTLPARDILSVAIAADKYDYLNTLRFAEKAWLRKPTAKMISKDIMLLTAAAYIFGNGTAFNYFTSGLVLGYHGSYLALSDSELESIIPWKVFSK</sequence>
<keyword evidence="1" id="KW-0812">Transmembrane</keyword>
<evidence type="ECO:0008006" key="4">
    <source>
        <dbReference type="Google" id="ProtNLM"/>
    </source>
</evidence>
<dbReference type="AlphaFoldDB" id="A0A8H5YGS3"/>
<dbReference type="Gene3D" id="3.30.710.10">
    <property type="entry name" value="Potassium Channel Kv1.1, Chain A"/>
    <property type="match status" value="1"/>
</dbReference>
<accession>A0A8H5YGS3</accession>
<dbReference type="EMBL" id="JAAOAN010000282">
    <property type="protein sequence ID" value="KAF5712283.1"/>
    <property type="molecule type" value="Genomic_DNA"/>
</dbReference>
<feature type="transmembrane region" description="Helical" evidence="1">
    <location>
        <begin position="135"/>
        <end position="154"/>
    </location>
</feature>
<organism evidence="2 3">
    <name type="scientific">Fusarium mundagurra</name>
    <dbReference type="NCBI Taxonomy" id="1567541"/>
    <lineage>
        <taxon>Eukaryota</taxon>
        <taxon>Fungi</taxon>
        <taxon>Dikarya</taxon>
        <taxon>Ascomycota</taxon>
        <taxon>Pezizomycotina</taxon>
        <taxon>Sordariomycetes</taxon>
        <taxon>Hypocreomycetidae</taxon>
        <taxon>Hypocreales</taxon>
        <taxon>Nectriaceae</taxon>
        <taxon>Fusarium</taxon>
        <taxon>Fusarium fujikuroi species complex</taxon>
    </lineage>
</organism>
<evidence type="ECO:0000313" key="3">
    <source>
        <dbReference type="Proteomes" id="UP000544331"/>
    </source>
</evidence>
<proteinExistence type="predicted"/>
<dbReference type="InterPro" id="IPR011333">
    <property type="entry name" value="SKP1/BTB/POZ_sf"/>
</dbReference>
<keyword evidence="1" id="KW-0472">Membrane</keyword>
<keyword evidence="3" id="KW-1185">Reference proteome</keyword>
<reference evidence="2 3" key="1">
    <citation type="submission" date="2020-05" db="EMBL/GenBank/DDBJ databases">
        <title>Identification and distribution of gene clusters putatively required for synthesis of sphingolipid metabolism inhibitors in phylogenetically diverse species of the filamentous fungus Fusarium.</title>
        <authorList>
            <person name="Kim H.-S."/>
            <person name="Busman M."/>
            <person name="Brown D.W."/>
            <person name="Divon H."/>
            <person name="Uhlig S."/>
            <person name="Proctor R.H."/>
        </authorList>
    </citation>
    <scope>NUCLEOTIDE SEQUENCE [LARGE SCALE GENOMIC DNA]</scope>
    <source>
        <strain evidence="2 3">NRRL 66235</strain>
    </source>
</reference>
<gene>
    <name evidence="2" type="ORF">FMUND_8557</name>
</gene>
<name>A0A8H5YGS3_9HYPO</name>
<keyword evidence="1" id="KW-1133">Transmembrane helix</keyword>
<dbReference type="OrthoDB" id="5275938at2759"/>
<evidence type="ECO:0000313" key="2">
    <source>
        <dbReference type="EMBL" id="KAF5712283.1"/>
    </source>
</evidence>
<dbReference type="SUPFAM" id="SSF54695">
    <property type="entry name" value="POZ domain"/>
    <property type="match status" value="1"/>
</dbReference>
<evidence type="ECO:0000256" key="1">
    <source>
        <dbReference type="SAM" id="Phobius"/>
    </source>
</evidence>
<dbReference type="Proteomes" id="UP000544331">
    <property type="component" value="Unassembled WGS sequence"/>
</dbReference>
<comment type="caution">
    <text evidence="2">The sequence shown here is derived from an EMBL/GenBank/DDBJ whole genome shotgun (WGS) entry which is preliminary data.</text>
</comment>
<protein>
    <recommendedName>
        <fullName evidence="4">BTB domain-containing protein</fullName>
    </recommendedName>
</protein>